<feature type="compositionally biased region" description="Low complexity" evidence="3">
    <location>
        <begin position="282"/>
        <end position="296"/>
    </location>
</feature>
<dbReference type="GO" id="GO:0008278">
    <property type="term" value="C:cohesin complex"/>
    <property type="evidence" value="ECO:0007669"/>
    <property type="project" value="InterPro"/>
</dbReference>
<feature type="region of interest" description="Disordered" evidence="3">
    <location>
        <begin position="277"/>
        <end position="348"/>
    </location>
</feature>
<evidence type="ECO:0000259" key="4">
    <source>
        <dbReference type="Pfam" id="PF04825"/>
    </source>
</evidence>
<evidence type="ECO:0000256" key="3">
    <source>
        <dbReference type="SAM" id="MobiDB-lite"/>
    </source>
</evidence>
<dbReference type="CDD" id="cd21792">
    <property type="entry name" value="Rad21_Rec8_M_NXP1-like"/>
    <property type="match status" value="1"/>
</dbReference>
<name>A0A7R8WLW5_9CRUS</name>
<dbReference type="InterPro" id="IPR039781">
    <property type="entry name" value="Rad21/Rec8-like"/>
</dbReference>
<dbReference type="Pfam" id="PF04825">
    <property type="entry name" value="Rad21_Rec8_N"/>
    <property type="match status" value="1"/>
</dbReference>
<feature type="compositionally biased region" description="Pro residues" evidence="3">
    <location>
        <begin position="330"/>
        <end position="346"/>
    </location>
</feature>
<dbReference type="OrthoDB" id="10071381at2759"/>
<feature type="domain" description="Rad21/Rec8-like protein N-terminal" evidence="4">
    <location>
        <begin position="1"/>
        <end position="103"/>
    </location>
</feature>
<organism evidence="5">
    <name type="scientific">Cyprideis torosa</name>
    <dbReference type="NCBI Taxonomy" id="163714"/>
    <lineage>
        <taxon>Eukaryota</taxon>
        <taxon>Metazoa</taxon>
        <taxon>Ecdysozoa</taxon>
        <taxon>Arthropoda</taxon>
        <taxon>Crustacea</taxon>
        <taxon>Oligostraca</taxon>
        <taxon>Ostracoda</taxon>
        <taxon>Podocopa</taxon>
        <taxon>Podocopida</taxon>
        <taxon>Cytherocopina</taxon>
        <taxon>Cytheroidea</taxon>
        <taxon>Cytherideidae</taxon>
        <taxon>Cyprideis</taxon>
    </lineage>
</organism>
<evidence type="ECO:0000256" key="2">
    <source>
        <dbReference type="ARBA" id="ARBA00023242"/>
    </source>
</evidence>
<dbReference type="InterPro" id="IPR006910">
    <property type="entry name" value="Rad21_Rec8_N"/>
</dbReference>
<feature type="region of interest" description="Disordered" evidence="3">
    <location>
        <begin position="228"/>
        <end position="254"/>
    </location>
</feature>
<dbReference type="GO" id="GO:0005634">
    <property type="term" value="C:nucleus"/>
    <property type="evidence" value="ECO:0007669"/>
    <property type="project" value="UniProtKB-SubCell"/>
</dbReference>
<feature type="region of interest" description="Disordered" evidence="3">
    <location>
        <begin position="192"/>
        <end position="212"/>
    </location>
</feature>
<accession>A0A7R8WLW5</accession>
<dbReference type="InterPro" id="IPR049589">
    <property type="entry name" value="NXP1_M-like"/>
</dbReference>
<evidence type="ECO:0000256" key="1">
    <source>
        <dbReference type="ARBA" id="ARBA00004123"/>
    </source>
</evidence>
<gene>
    <name evidence="5" type="ORF">CTOB1V02_LOCUS11998</name>
</gene>
<dbReference type="PANTHER" id="PTHR12585:SF69">
    <property type="entry name" value="FI11703P"/>
    <property type="match status" value="1"/>
</dbReference>
<feature type="non-terminal residue" evidence="5">
    <location>
        <position position="588"/>
    </location>
</feature>
<sequence>MFYSPFVLSKKGPFAKIWLAAHWDKKLTKAQIFEINVKESVEDILHPKVKLALRTTGHLLVGIVRIYSRKTKYLLQDCNEAFVKIKMAFRPGMVDLPEEGREAPSNQITLPEVFHDFDTSMPELSDMDIQAQFSLNQSRAEEITLREDFSHFSEPTTVSDNFGDFGSLGSFADFRSGASATELLREQQFGDEAGLPTLDGGLSPHHPSTTAGELGATRKATVAATTIGPTLASPQPGPSTAPDQSASLPLPDTSDLMGANLFESGLFDDVSLQHRAAEDVSAEGGAQEAAAPVVAPETDHDDDDIPDFGGPATPLGGASSHGDDSRPTTPRVPTPTPEEPPVPAPAPEDQTILLRNEEESFALAPVDPNVVKGVLGRRKKRKLIVDEVKNISGEEMKAQLADTTDIVTTLDLAPPTKRLKMWKETGGVEKLFATSGRANPKTKRFKAYNRMLAVRTVETEDLQKDPLDEPQQPPAPAAAPTGRRGRKRKGVEPVPEEEEPAPTPLDKRRLVASTPAVAPEPAPAATPAAAPQNVPMANMGYDATAAAAAEQPPPEQPRTPWSTRAPGTPFESNPPSVAAPQLPGEDEE</sequence>
<comment type="subcellular location">
    <subcellularLocation>
        <location evidence="1">Nucleus</location>
    </subcellularLocation>
</comment>
<dbReference type="EMBL" id="OB667976">
    <property type="protein sequence ID" value="CAD7234181.1"/>
    <property type="molecule type" value="Genomic_DNA"/>
</dbReference>
<proteinExistence type="predicted"/>
<evidence type="ECO:0000313" key="5">
    <source>
        <dbReference type="EMBL" id="CAD7234181.1"/>
    </source>
</evidence>
<keyword evidence="2" id="KW-0539">Nucleus</keyword>
<feature type="region of interest" description="Disordered" evidence="3">
    <location>
        <begin position="460"/>
        <end position="588"/>
    </location>
</feature>
<reference evidence="5" key="1">
    <citation type="submission" date="2020-11" db="EMBL/GenBank/DDBJ databases">
        <authorList>
            <person name="Tran Van P."/>
        </authorList>
    </citation>
    <scope>NUCLEOTIDE SEQUENCE</scope>
</reference>
<dbReference type="GO" id="GO:1990414">
    <property type="term" value="P:replication-born double-strand break repair via sister chromatid exchange"/>
    <property type="evidence" value="ECO:0007669"/>
    <property type="project" value="TreeGrafter"/>
</dbReference>
<dbReference type="GO" id="GO:0003682">
    <property type="term" value="F:chromatin binding"/>
    <property type="evidence" value="ECO:0007669"/>
    <property type="project" value="TreeGrafter"/>
</dbReference>
<dbReference type="AlphaFoldDB" id="A0A7R8WLW5"/>
<protein>
    <recommendedName>
        <fullName evidence="4">Rad21/Rec8-like protein N-terminal domain-containing protein</fullName>
    </recommendedName>
</protein>
<dbReference type="PANTHER" id="PTHR12585">
    <property type="entry name" value="SCC1 / RAD21 FAMILY MEMBER"/>
    <property type="match status" value="1"/>
</dbReference>
<dbReference type="GO" id="GO:0007062">
    <property type="term" value="P:sister chromatid cohesion"/>
    <property type="evidence" value="ECO:0007669"/>
    <property type="project" value="InterPro"/>
</dbReference>